<organism evidence="1">
    <name type="scientific">freshwater metagenome</name>
    <dbReference type="NCBI Taxonomy" id="449393"/>
    <lineage>
        <taxon>unclassified sequences</taxon>
        <taxon>metagenomes</taxon>
        <taxon>ecological metagenomes</taxon>
    </lineage>
</organism>
<dbReference type="AlphaFoldDB" id="A0A6J7PM40"/>
<gene>
    <name evidence="1" type="ORF">UFOPK3992_01001</name>
</gene>
<name>A0A6J7PM40_9ZZZZ</name>
<sequence>MTLRASDTHISHDTQAGETVVINFSTGSYFSMTGSASDVWVLTVAGHETDELTDALAARYDGTLEVISADCATFLSDLVSRGLLNDGGSTAVAQETVQLHPVDRAAWLAPQLQAFDDLNDLILMDPIHDVDDAGWPHPKGDVD</sequence>
<protein>
    <submittedName>
        <fullName evidence="1">Unannotated protein</fullName>
    </submittedName>
</protein>
<accession>A0A6J7PM40</accession>
<evidence type="ECO:0000313" key="1">
    <source>
        <dbReference type="EMBL" id="CAB5006258.1"/>
    </source>
</evidence>
<proteinExistence type="predicted"/>
<dbReference type="InterPro" id="IPR041881">
    <property type="entry name" value="PqqD_sf"/>
</dbReference>
<dbReference type="EMBL" id="CAFBOZ010000130">
    <property type="protein sequence ID" value="CAB5006258.1"/>
    <property type="molecule type" value="Genomic_DNA"/>
</dbReference>
<dbReference type="Gene3D" id="1.10.10.1150">
    <property type="entry name" value="Coenzyme PQQ synthesis protein D (PqqD)"/>
    <property type="match status" value="1"/>
</dbReference>
<dbReference type="Pfam" id="PF05402">
    <property type="entry name" value="PqqD"/>
    <property type="match status" value="1"/>
</dbReference>
<reference evidence="1" key="1">
    <citation type="submission" date="2020-05" db="EMBL/GenBank/DDBJ databases">
        <authorList>
            <person name="Chiriac C."/>
            <person name="Salcher M."/>
            <person name="Ghai R."/>
            <person name="Kavagutti S V."/>
        </authorList>
    </citation>
    <scope>NUCLEOTIDE SEQUENCE</scope>
</reference>
<dbReference type="InterPro" id="IPR008792">
    <property type="entry name" value="PQQD"/>
</dbReference>